<comment type="similarity">
    <text evidence="8">Belongs to the GPI inositol-deacylase family.</text>
</comment>
<feature type="domain" description="GPI inositol-deacylase PGAP1-like alpha/beta" evidence="9">
    <location>
        <begin position="95"/>
        <end position="162"/>
    </location>
</feature>
<dbReference type="PANTHER" id="PTHR48182:SF2">
    <property type="entry name" value="PROTEIN SERAC1"/>
    <property type="match status" value="1"/>
</dbReference>
<dbReference type="GO" id="GO:0016788">
    <property type="term" value="F:hydrolase activity, acting on ester bonds"/>
    <property type="evidence" value="ECO:0007669"/>
    <property type="project" value="InterPro"/>
</dbReference>
<dbReference type="Gene3D" id="1.25.40.10">
    <property type="entry name" value="Tetratricopeptide repeat domain"/>
    <property type="match status" value="1"/>
</dbReference>
<keyword evidence="5 8" id="KW-0256">Endoplasmic reticulum</keyword>
<comment type="function">
    <text evidence="1 8">Involved in inositol deacylation of GPI-anchored proteins which plays important roles in the quality control and ER-associated degradation of GPI-anchored proteins.</text>
</comment>
<dbReference type="GO" id="GO:0005789">
    <property type="term" value="C:endoplasmic reticulum membrane"/>
    <property type="evidence" value="ECO:0007669"/>
    <property type="project" value="UniProtKB-SubCell"/>
</dbReference>
<keyword evidence="7 8" id="KW-0472">Membrane</keyword>
<organism evidence="10 11">
    <name type="scientific">Lasallia pustulata</name>
    <dbReference type="NCBI Taxonomy" id="136370"/>
    <lineage>
        <taxon>Eukaryota</taxon>
        <taxon>Fungi</taxon>
        <taxon>Dikarya</taxon>
        <taxon>Ascomycota</taxon>
        <taxon>Pezizomycotina</taxon>
        <taxon>Lecanoromycetes</taxon>
        <taxon>OSLEUM clade</taxon>
        <taxon>Umbilicariomycetidae</taxon>
        <taxon>Umbilicariales</taxon>
        <taxon>Umbilicariaceae</taxon>
        <taxon>Lasallia</taxon>
    </lineage>
</organism>
<gene>
    <name evidence="10" type="ORF">FRX48_04172</name>
</gene>
<dbReference type="InterPro" id="IPR027417">
    <property type="entry name" value="P-loop_NTPase"/>
</dbReference>
<dbReference type="SUPFAM" id="SSF48452">
    <property type="entry name" value="TPR-like"/>
    <property type="match status" value="1"/>
</dbReference>
<comment type="subcellular location">
    <subcellularLocation>
        <location evidence="8">Endoplasmic reticulum membrane</location>
    </subcellularLocation>
    <subcellularLocation>
        <location evidence="3">Membrane</location>
    </subcellularLocation>
    <subcellularLocation>
        <location evidence="2">Mitochondrion</location>
    </subcellularLocation>
</comment>
<keyword evidence="8" id="KW-0378">Hydrolase</keyword>
<dbReference type="SUPFAM" id="SSF52540">
    <property type="entry name" value="P-loop containing nucleoside triphosphate hydrolases"/>
    <property type="match status" value="1"/>
</dbReference>
<dbReference type="InterPro" id="IPR011990">
    <property type="entry name" value="TPR-like_helical_dom_sf"/>
</dbReference>
<evidence type="ECO:0000256" key="8">
    <source>
        <dbReference type="RuleBase" id="RU365011"/>
    </source>
</evidence>
<reference evidence="10 11" key="1">
    <citation type="submission" date="2019-09" db="EMBL/GenBank/DDBJ databases">
        <title>The hologenome of the rock-dwelling lichen Lasallia pustulata.</title>
        <authorList>
            <person name="Greshake Tzovaras B."/>
            <person name="Segers F."/>
            <person name="Bicker A."/>
            <person name="Dal Grande F."/>
            <person name="Otte J."/>
            <person name="Hankeln T."/>
            <person name="Schmitt I."/>
            <person name="Ebersberger I."/>
        </authorList>
    </citation>
    <scope>NUCLEOTIDE SEQUENCE [LARGE SCALE GENOMIC DNA]</scope>
    <source>
        <strain evidence="10">A1-1</strain>
    </source>
</reference>
<evidence type="ECO:0000313" key="11">
    <source>
        <dbReference type="Proteomes" id="UP000324767"/>
    </source>
</evidence>
<evidence type="ECO:0000256" key="5">
    <source>
        <dbReference type="ARBA" id="ARBA00022824"/>
    </source>
</evidence>
<dbReference type="EC" id="3.1.-.-" evidence="8"/>
<evidence type="ECO:0000256" key="1">
    <source>
        <dbReference type="ARBA" id="ARBA00003496"/>
    </source>
</evidence>
<dbReference type="InterPro" id="IPR012908">
    <property type="entry name" value="PGAP1-ab_dom-like"/>
</dbReference>
<keyword evidence="8" id="KW-0813">Transport</keyword>
<dbReference type="SUPFAM" id="SSF53474">
    <property type="entry name" value="alpha/beta-Hydrolases"/>
    <property type="match status" value="1"/>
</dbReference>
<dbReference type="GO" id="GO:0015031">
    <property type="term" value="P:protein transport"/>
    <property type="evidence" value="ECO:0007669"/>
    <property type="project" value="UniProtKB-KW"/>
</dbReference>
<evidence type="ECO:0000259" key="9">
    <source>
        <dbReference type="Pfam" id="PF07819"/>
    </source>
</evidence>
<dbReference type="Pfam" id="PF07819">
    <property type="entry name" value="PGAP1"/>
    <property type="match status" value="1"/>
</dbReference>
<dbReference type="PANTHER" id="PTHR48182">
    <property type="entry name" value="PROTEIN SERAC1"/>
    <property type="match status" value="1"/>
</dbReference>
<dbReference type="InterPro" id="IPR029058">
    <property type="entry name" value="AB_hydrolase_fold"/>
</dbReference>
<sequence length="1035" mass="117067">MSDRDKYGITVLYSPTPTPTSADGRASNCHAAYDLVAIHGLNGDPFNTWYHKQSGTMWLRDLLPAALPNVRIMTFGYNAHFKNFTAQQDLRSIASKLLAELVDLRTTEEQRSRRVVLVCHSLGGIVAKKALLIGCPEEQAKVQHAVYGILFLGTPHNGSSLATLGKLVANIVCACSPINPARSLLGTLQRDSAVLLEITEDFVRRRERLHLVSFFEMEMTFIPPFFKKFIVEHRSAILNLPDEITIGQYSDHRDIVRFKSIHDRNLRPVLSRLKRFEEDINAQIHHNVIRTSNLASSVAKEFTIPLEIPILPCSSFRGRTDVLENMQTYFYGAEAESQKRRSFAICGLGGSGKTQTALHFVFQNLSRYNHGVMFLNAASKASITADFARLHELLELRETDDKVASVKRWLSREEHSQWLMVFDNADDLVSVPILKYFPVASWGHIVITSRDQAVRGGVGQEGCILGPLSSDEAQSVLLETAGIRQPSSNDLESAKDIVGLLGYLPLALDQAGALMRSRHKSPKEYRDLYMKERLDILRLRPRLGDSERTVFTAWEVNFKQIESESKGAVDLLLLFSFLEPLAIAEAVLCRGTSPQKRWDKNGEATEVPAEAEGIDRNLAKLIQNEMEFDAAIEKLLSVSLVSSLLTVNMWRWQAILLICHAFPRNRYIEPLNGEIGRVMLPQLAHVLGEYDKMSVENQELPIFRPELAATILAASRFSDTAWKIEAIARAKQLLKDDLDLYMNALADISGKRRMRMSGKHKESNDALEAFVQSRILPGRDRGSEITSRYNAQRGDLVISFSENMIRQGNLEEARSELCHFEEGLQFLERVLEGCHVDDFFEGTGWYRVLLSGVADLYCELGRAQAAEKLLQMELRPMMEKGTQNIATGRRLRLSLVETFIQRDMFDSAEEVLLLLKDMCEAGKKQDYSTDINLFRVWVGLARVSHRQARWDEALSYWTRALATTERLNMSGGFNAGLVRRSIAHVLHMTGHSAQSDVILTEVLQNEASEQRMFWIAGFNSWWREYIIRSMDKERG</sequence>
<dbReference type="InterPro" id="IPR052374">
    <property type="entry name" value="SERAC1"/>
</dbReference>
<keyword evidence="6" id="KW-0496">Mitochondrion</keyword>
<evidence type="ECO:0000256" key="3">
    <source>
        <dbReference type="ARBA" id="ARBA00004370"/>
    </source>
</evidence>
<dbReference type="AlphaFoldDB" id="A0A5M8PSR9"/>
<accession>A0A5M8PSR9</accession>
<dbReference type="GO" id="GO:0005739">
    <property type="term" value="C:mitochondrion"/>
    <property type="evidence" value="ECO:0007669"/>
    <property type="project" value="UniProtKB-SubCell"/>
</dbReference>
<protein>
    <recommendedName>
        <fullName evidence="4 8">GPI inositol-deacylase</fullName>
        <ecNumber evidence="8">3.1.-.-</ecNumber>
    </recommendedName>
</protein>
<dbReference type="Gene3D" id="3.40.50.300">
    <property type="entry name" value="P-loop containing nucleotide triphosphate hydrolases"/>
    <property type="match status" value="1"/>
</dbReference>
<comment type="caution">
    <text evidence="10">The sequence shown here is derived from an EMBL/GenBank/DDBJ whole genome shotgun (WGS) entry which is preliminary data.</text>
</comment>
<dbReference type="EMBL" id="VXIT01000006">
    <property type="protein sequence ID" value="KAA6412022.1"/>
    <property type="molecule type" value="Genomic_DNA"/>
</dbReference>
<keyword evidence="8" id="KW-0653">Protein transport</keyword>
<proteinExistence type="inferred from homology"/>
<dbReference type="Gene3D" id="3.40.50.1820">
    <property type="entry name" value="alpha/beta hydrolase"/>
    <property type="match status" value="1"/>
</dbReference>
<evidence type="ECO:0000313" key="10">
    <source>
        <dbReference type="EMBL" id="KAA6412022.1"/>
    </source>
</evidence>
<name>A0A5M8PSR9_9LECA</name>
<evidence type="ECO:0000256" key="7">
    <source>
        <dbReference type="ARBA" id="ARBA00023136"/>
    </source>
</evidence>
<evidence type="ECO:0000256" key="2">
    <source>
        <dbReference type="ARBA" id="ARBA00004173"/>
    </source>
</evidence>
<dbReference type="Proteomes" id="UP000324767">
    <property type="component" value="Unassembled WGS sequence"/>
</dbReference>
<evidence type="ECO:0000256" key="6">
    <source>
        <dbReference type="ARBA" id="ARBA00023128"/>
    </source>
</evidence>
<evidence type="ECO:0000256" key="4">
    <source>
        <dbReference type="ARBA" id="ARBA00015856"/>
    </source>
</evidence>
<dbReference type="OrthoDB" id="427518at2759"/>